<dbReference type="PIRSF" id="PIRSF005890">
    <property type="entry name" value="Phot_II_cyt_c550"/>
    <property type="match status" value="1"/>
</dbReference>
<dbReference type="InterPro" id="IPR016003">
    <property type="entry name" value="PsbV_cyt_c550-like"/>
</dbReference>
<evidence type="ECO:0000256" key="11">
    <source>
        <dbReference type="ARBA" id="ARBA00023136"/>
    </source>
</evidence>
<keyword evidence="5 14" id="KW-0349">Heme</keyword>
<evidence type="ECO:0000256" key="10">
    <source>
        <dbReference type="ARBA" id="ARBA00023078"/>
    </source>
</evidence>
<feature type="domain" description="Cytochrome c" evidence="15">
    <location>
        <begin position="51"/>
        <end position="150"/>
    </location>
</feature>
<evidence type="ECO:0000256" key="12">
    <source>
        <dbReference type="ARBA" id="ARBA00023276"/>
    </source>
</evidence>
<evidence type="ECO:0000256" key="4">
    <source>
        <dbReference type="ARBA" id="ARBA00022531"/>
    </source>
</evidence>
<dbReference type="GO" id="GO:0009055">
    <property type="term" value="F:electron transfer activity"/>
    <property type="evidence" value="ECO:0007669"/>
    <property type="project" value="InterPro"/>
</dbReference>
<feature type="binding site" description="axial binding residue" evidence="14">
    <location>
        <position position="119"/>
    </location>
    <ligand>
        <name>heme c</name>
        <dbReference type="ChEBI" id="CHEBI:61717"/>
    </ligand>
    <ligandPart>
        <name>Fe</name>
        <dbReference type="ChEBI" id="CHEBI:18248"/>
    </ligandPart>
</feature>
<dbReference type="EMBL" id="MF101428">
    <property type="protein sequence ID" value="ARW63436.1"/>
    <property type="molecule type" value="Genomic_DNA"/>
</dbReference>
<geneLocation type="chloroplast" evidence="16"/>
<evidence type="ECO:0000259" key="15">
    <source>
        <dbReference type="PROSITE" id="PS51007"/>
    </source>
</evidence>
<feature type="binding site" description="covalent" evidence="14">
    <location>
        <position position="67"/>
    </location>
    <ligand>
        <name>heme c</name>
        <dbReference type="ChEBI" id="CHEBI:61717"/>
    </ligand>
</feature>
<keyword evidence="12 14" id="KW-0604">Photosystem II</keyword>
<dbReference type="InterPro" id="IPR029490">
    <property type="entry name" value="Cytochrom_C550"/>
</dbReference>
<dbReference type="AlphaFoldDB" id="A0A1Z1MBS9"/>
<evidence type="ECO:0000256" key="2">
    <source>
        <dbReference type="ARBA" id="ARBA00010433"/>
    </source>
</evidence>
<dbReference type="PROSITE" id="PS51007">
    <property type="entry name" value="CYTC"/>
    <property type="match status" value="1"/>
</dbReference>
<dbReference type="NCBIfam" id="TIGR03045">
    <property type="entry name" value="PS_II_C550"/>
    <property type="match status" value="1"/>
</dbReference>
<comment type="subcellular location">
    <subcellularLocation>
        <location evidence="1">Membrane</location>
        <topology evidence="1">Peripheral membrane protein</topology>
    </subcellularLocation>
    <subcellularLocation>
        <location evidence="14">Plastid</location>
        <location evidence="14">Chloroplast thylakoid membrane</location>
        <topology evidence="14">Peripheral membrane protein</topology>
        <orientation evidence="14">Lumenal side</orientation>
    </subcellularLocation>
    <text evidence="14">Associated with photosystem II at the lumenal side of the thylakoid membrane.</text>
</comment>
<evidence type="ECO:0000256" key="7">
    <source>
        <dbReference type="ARBA" id="ARBA00022729"/>
    </source>
</evidence>
<evidence type="ECO:0000256" key="9">
    <source>
        <dbReference type="ARBA" id="ARBA00023004"/>
    </source>
</evidence>
<dbReference type="InterPro" id="IPR009056">
    <property type="entry name" value="Cyt_c-like_dom"/>
</dbReference>
<dbReference type="PROSITE" id="PS51257">
    <property type="entry name" value="PROKAR_LIPOPROTEIN"/>
    <property type="match status" value="1"/>
</dbReference>
<dbReference type="GO" id="GO:0005506">
    <property type="term" value="F:iron ion binding"/>
    <property type="evidence" value="ECO:0007669"/>
    <property type="project" value="InterPro"/>
</dbReference>
<keyword evidence="9 14" id="KW-0408">Iron</keyword>
<accession>A0A1Z1MBS9</accession>
<dbReference type="RefSeq" id="YP_009394874.1">
    <property type="nucleotide sequence ID" value="NC_035275.1"/>
</dbReference>
<keyword evidence="7 14" id="KW-0732">Signal</keyword>
<protein>
    <recommendedName>
        <fullName evidence="14">Photosystem II extrinsic protein V</fullName>
        <shortName evidence="14">PsbV</shortName>
    </recommendedName>
    <alternativeName>
        <fullName evidence="14">Cytochrome c-550</fullName>
    </alternativeName>
    <alternativeName>
        <fullName evidence="14">Cytochrome c550</fullName>
    </alternativeName>
</protein>
<dbReference type="GO" id="GO:0019684">
    <property type="term" value="P:photosynthesis, light reaction"/>
    <property type="evidence" value="ECO:0007669"/>
    <property type="project" value="UniProtKB-UniRule"/>
</dbReference>
<dbReference type="GO" id="GO:0009523">
    <property type="term" value="C:photosystem II"/>
    <property type="evidence" value="ECO:0007669"/>
    <property type="project" value="UniProtKB-KW"/>
</dbReference>
<evidence type="ECO:0000256" key="13">
    <source>
        <dbReference type="ARBA" id="ARBA00047008"/>
    </source>
</evidence>
<dbReference type="InterPro" id="IPR017851">
    <property type="entry name" value="PsbV_cyt_c550"/>
</dbReference>
<evidence type="ECO:0000256" key="1">
    <source>
        <dbReference type="ARBA" id="ARBA00004170"/>
    </source>
</evidence>
<dbReference type="SUPFAM" id="SSF46626">
    <property type="entry name" value="Cytochrome c"/>
    <property type="match status" value="1"/>
</dbReference>
<reference evidence="16" key="1">
    <citation type="journal article" date="2017" name="J. Phycol.">
        <title>Analysis of chloroplast genomes and a supermatrix inform reclassification of the Rhodomelaceae (Rhodophyta).</title>
        <authorList>
            <person name="Diaz-Tapia P."/>
            <person name="Maggs C.A."/>
            <person name="West J.A."/>
            <person name="Verbruggen H."/>
        </authorList>
    </citation>
    <scope>NUCLEOTIDE SEQUENCE</scope>
    <source>
        <strain evidence="16">PD550</strain>
    </source>
</reference>
<dbReference type="HAMAP" id="MF_01378">
    <property type="entry name" value="PSII_Cyt550"/>
    <property type="match status" value="1"/>
</dbReference>
<feature type="chain" id="PRO_5013405331" description="Photosystem II extrinsic protein V" evidence="14">
    <location>
        <begin position="23"/>
        <end position="164"/>
    </location>
</feature>
<evidence type="ECO:0000256" key="8">
    <source>
        <dbReference type="ARBA" id="ARBA00022982"/>
    </source>
</evidence>
<organism evidence="16">
    <name type="scientific">Polysiphonia urceolata</name>
    <name type="common">Red alga</name>
    <name type="synonym">Conferva urceolata</name>
    <dbReference type="NCBI Taxonomy" id="173545"/>
    <lineage>
        <taxon>Eukaryota</taxon>
        <taxon>Rhodophyta</taxon>
        <taxon>Florideophyceae</taxon>
        <taxon>Rhodymeniophycidae</taxon>
        <taxon>Ceramiales</taxon>
        <taxon>Rhodomelaceae</taxon>
        <taxon>Polysiphonioideae</taxon>
        <taxon>Polysiphonia</taxon>
    </lineage>
</organism>
<feature type="signal peptide" evidence="14">
    <location>
        <begin position="1"/>
        <end position="22"/>
    </location>
</feature>
<keyword evidence="11 14" id="KW-0472">Membrane</keyword>
<keyword evidence="10 14" id="KW-0793">Thylakoid</keyword>
<evidence type="ECO:0000313" key="16">
    <source>
        <dbReference type="EMBL" id="ARW63436.1"/>
    </source>
</evidence>
<keyword evidence="4 14" id="KW-0602">Photosynthesis</keyword>
<dbReference type="GO" id="GO:0020037">
    <property type="term" value="F:heme binding"/>
    <property type="evidence" value="ECO:0007669"/>
    <property type="project" value="InterPro"/>
</dbReference>
<keyword evidence="16" id="KW-0934">Plastid</keyword>
<comment type="subunit">
    <text evidence="13">PSII is composed of 1 copy each of membrane proteins PsbA, PsbB, PsbC, PsbD, PsbE, PsbF, PsbH, PsbI, PsbJ, PsbK, PsbL, PsbM, PsbT, PsbY, PsbZ, Psb30/Ycf12, at least 3 peripheral proteins of the oxygen-evolving complex and a large number of cofactors. It forms dimeric complexes. The extrinsic subunits in red algae are PsbO (OEC33), PsbQ', cytochrome c-550 and PsbU.</text>
</comment>
<comment type="function">
    <text evidence="14">One of the extrinsic, lumenal subunits of photosystem II (PSII). PSII is a light-driven water plastoquinone oxidoreductase, using light energy to abstract electrons from H(2)O, generating a proton gradient subsequently used for ATP formation. The extrinsic proteins stabilize the structure of photosystem II oxygen-evolving complex (OEC), the ion environment of oxygen evolution and protect the OEC against heat-induced inactivation. Low-potential cytochrome c that plays a role in the OEC of PSII.</text>
</comment>
<gene>
    <name evidence="14 16" type="primary">psbV</name>
</gene>
<dbReference type="GO" id="GO:0009535">
    <property type="term" value="C:chloroplast thylakoid membrane"/>
    <property type="evidence" value="ECO:0007669"/>
    <property type="project" value="UniProtKB-SubCell"/>
</dbReference>
<keyword evidence="16" id="KW-0150">Chloroplast</keyword>
<sequence precursor="true">MIKKNITLLLFSAIFLLYSCIAVPVYSIELDEATRTVTFDSSSKTITLTPEQVKRGKRLFNNSCAQCHNGGITKTNPNIGLELESLSLATPSRDNIVNLVDYMKDPTSYDGQNSIAELHPSIKSAEIFPKMKNLTDDDLFSIAGYILVQPRVVQEKWGGGKIYY</sequence>
<dbReference type="GO" id="GO:0022904">
    <property type="term" value="P:respiratory electron transport chain"/>
    <property type="evidence" value="ECO:0007669"/>
    <property type="project" value="InterPro"/>
</dbReference>
<keyword evidence="8 14" id="KW-0249">Electron transport</keyword>
<evidence type="ECO:0000256" key="3">
    <source>
        <dbReference type="ARBA" id="ARBA00022448"/>
    </source>
</evidence>
<comment type="cofactor">
    <cofactor evidence="14">
        <name>heme c</name>
        <dbReference type="ChEBI" id="CHEBI:61717"/>
    </cofactor>
    <text evidence="14">Binds 1 heme c group covalently per subunit.</text>
</comment>
<dbReference type="GeneID" id="33356809"/>
<feature type="binding site" description="covalent" evidence="14">
    <location>
        <position position="64"/>
    </location>
    <ligand>
        <name>heme c</name>
        <dbReference type="ChEBI" id="CHEBI:61717"/>
    </ligand>
</feature>
<keyword evidence="6 14" id="KW-0479">Metal-binding</keyword>
<dbReference type="Pfam" id="PF14495">
    <property type="entry name" value="Cytochrom_C550"/>
    <property type="match status" value="1"/>
</dbReference>
<dbReference type="InterPro" id="IPR036909">
    <property type="entry name" value="Cyt_c-like_dom_sf"/>
</dbReference>
<evidence type="ECO:0000256" key="6">
    <source>
        <dbReference type="ARBA" id="ARBA00022723"/>
    </source>
</evidence>
<feature type="binding site" description="axial binding residue" evidence="14">
    <location>
        <position position="68"/>
    </location>
    <ligand>
        <name>heme c</name>
        <dbReference type="ChEBI" id="CHEBI:61717"/>
    </ligand>
    <ligandPart>
        <name>Fe</name>
        <dbReference type="ChEBI" id="CHEBI:18248"/>
    </ligandPart>
</feature>
<comment type="similarity">
    <text evidence="2 14">Belongs to the cytochrome c family. PsbV subfamily.</text>
</comment>
<name>A0A1Z1MBS9_POLUR</name>
<dbReference type="Gene3D" id="1.10.760.10">
    <property type="entry name" value="Cytochrome c-like domain"/>
    <property type="match status" value="1"/>
</dbReference>
<proteinExistence type="inferred from homology"/>
<keyword evidence="3 14" id="KW-0813">Transport</keyword>
<evidence type="ECO:0000256" key="5">
    <source>
        <dbReference type="ARBA" id="ARBA00022617"/>
    </source>
</evidence>
<evidence type="ECO:0000256" key="14">
    <source>
        <dbReference type="HAMAP-Rule" id="MF_01378"/>
    </source>
</evidence>